<dbReference type="Pfam" id="PF12146">
    <property type="entry name" value="Hydrolase_4"/>
    <property type="match status" value="1"/>
</dbReference>
<evidence type="ECO:0000256" key="1">
    <source>
        <dbReference type="SAM" id="SignalP"/>
    </source>
</evidence>
<dbReference type="GO" id="GO:0052689">
    <property type="term" value="F:carboxylic ester hydrolase activity"/>
    <property type="evidence" value="ECO:0007669"/>
    <property type="project" value="TreeGrafter"/>
</dbReference>
<evidence type="ECO:0000313" key="3">
    <source>
        <dbReference type="EMBL" id="QDX25915.1"/>
    </source>
</evidence>
<dbReference type="PANTHER" id="PTHR43265:SF1">
    <property type="entry name" value="ESTERASE ESTD"/>
    <property type="match status" value="1"/>
</dbReference>
<accession>A0A518REP1</accession>
<sequence>MIRTIGAAAAMLLGTNAALAQETTPAGVPIEAPGPEGALAGTFLDAGKGAPVVLIVPGSGPTDRDGNSPMGVTAGYLRQLAEELATNGISTARVDKRGMFGSRAAVSDPNSATIVGYADDVVAWTRILKDRAVAKCIWVAGHSEGALVALAAGQRDADICGLILIAGPGRKLGTVMREQFRANPANAPFLESLLGMIDALEAGRTVAADALPPAIAPFFPQGVQTYLIDVLKQDPAALAAAYQGPMLIVQGGRDIQVAQADADALRAAAPKAVYVQLPRMNHVLKEVESDARAANLATYADASRPLAPGLVDAVAGFMKR</sequence>
<reference evidence="3 4" key="1">
    <citation type="submission" date="2019-07" db="EMBL/GenBank/DDBJ databases">
        <title>Sphingomonas alkalisoli sp. nov., isolated from rhizosphere soil of Suaedae salsa.</title>
        <authorList>
            <person name="Zhang H."/>
            <person name="Xu L."/>
            <person name="Zhang J.-X."/>
            <person name="Sun J.-Q."/>
        </authorList>
    </citation>
    <scope>NUCLEOTIDE SEQUENCE [LARGE SCALE GENOMIC DNA]</scope>
    <source>
        <strain evidence="3 4">XS-10</strain>
    </source>
</reference>
<feature type="domain" description="Serine aminopeptidase S33" evidence="2">
    <location>
        <begin position="73"/>
        <end position="166"/>
    </location>
</feature>
<name>A0A518REP1_9SPHN</name>
<dbReference type="InterPro" id="IPR029058">
    <property type="entry name" value="AB_hydrolase_fold"/>
</dbReference>
<protein>
    <submittedName>
        <fullName evidence="3">Lysophospholipase</fullName>
    </submittedName>
</protein>
<dbReference type="RefSeq" id="WP_145846186.1">
    <property type="nucleotide sequence ID" value="NZ_CP042239.1"/>
</dbReference>
<dbReference type="AlphaFoldDB" id="A0A518REP1"/>
<dbReference type="Gene3D" id="3.40.50.1820">
    <property type="entry name" value="alpha/beta hydrolase"/>
    <property type="match status" value="1"/>
</dbReference>
<evidence type="ECO:0000259" key="2">
    <source>
        <dbReference type="Pfam" id="PF12146"/>
    </source>
</evidence>
<gene>
    <name evidence="3" type="ORF">FPZ54_07685</name>
</gene>
<dbReference type="InterPro" id="IPR022742">
    <property type="entry name" value="Hydrolase_4"/>
</dbReference>
<keyword evidence="1" id="KW-0732">Signal</keyword>
<organism evidence="3 4">
    <name type="scientific">Sphingomonas suaedae</name>
    <dbReference type="NCBI Taxonomy" id="2599297"/>
    <lineage>
        <taxon>Bacteria</taxon>
        <taxon>Pseudomonadati</taxon>
        <taxon>Pseudomonadota</taxon>
        <taxon>Alphaproteobacteria</taxon>
        <taxon>Sphingomonadales</taxon>
        <taxon>Sphingomonadaceae</taxon>
        <taxon>Sphingomonas</taxon>
    </lineage>
</organism>
<evidence type="ECO:0000313" key="4">
    <source>
        <dbReference type="Proteomes" id="UP000318055"/>
    </source>
</evidence>
<feature type="signal peptide" evidence="1">
    <location>
        <begin position="1"/>
        <end position="20"/>
    </location>
</feature>
<dbReference type="KEGG" id="ssua:FPZ54_07685"/>
<dbReference type="SUPFAM" id="SSF53474">
    <property type="entry name" value="alpha/beta-Hydrolases"/>
    <property type="match status" value="1"/>
</dbReference>
<dbReference type="InterPro" id="IPR053145">
    <property type="entry name" value="AB_hydrolase_Est10"/>
</dbReference>
<keyword evidence="4" id="KW-1185">Reference proteome</keyword>
<dbReference type="Proteomes" id="UP000318055">
    <property type="component" value="Chromosome"/>
</dbReference>
<proteinExistence type="predicted"/>
<feature type="chain" id="PRO_5022069715" evidence="1">
    <location>
        <begin position="21"/>
        <end position="320"/>
    </location>
</feature>
<dbReference type="OrthoDB" id="9809549at2"/>
<dbReference type="PANTHER" id="PTHR43265">
    <property type="entry name" value="ESTERASE ESTD"/>
    <property type="match status" value="1"/>
</dbReference>
<dbReference type="EMBL" id="CP042239">
    <property type="protein sequence ID" value="QDX25915.1"/>
    <property type="molecule type" value="Genomic_DNA"/>
</dbReference>